<reference evidence="3" key="1">
    <citation type="submission" date="2011-07" db="EMBL/GenBank/DDBJ databases">
        <title>Divergent evolution of antigenic variation in African trypanosomes.</title>
        <authorList>
            <person name="Jackson A.P."/>
            <person name="Berry A."/>
            <person name="Allison H.C."/>
            <person name="Burton P."/>
            <person name="Anderson J."/>
            <person name="Aslett M."/>
            <person name="Brown R."/>
            <person name="Corton N."/>
            <person name="Harris D."/>
            <person name="Hauser H."/>
            <person name="Gamble J."/>
            <person name="Gilderthorp R."/>
            <person name="McQuillan J."/>
            <person name="Quail M.A."/>
            <person name="Sanders M."/>
            <person name="Van Tonder A."/>
            <person name="Ginger M.L."/>
            <person name="Donelson J.E."/>
            <person name="Field M.C."/>
            <person name="Barry J.D."/>
            <person name="Berriman M."/>
            <person name="Hertz-Fowler C."/>
        </authorList>
    </citation>
    <scope>NUCLEOTIDE SEQUENCE [LARGE SCALE GENOMIC DNA]</scope>
    <source>
        <strain evidence="3">IL3000</strain>
    </source>
</reference>
<name>F9WHX1_TRYCI</name>
<dbReference type="AlphaFoldDB" id="F9WHX1"/>
<proteinExistence type="predicted"/>
<dbReference type="Proteomes" id="UP000000702">
    <property type="component" value="Unassembled WGS sequence"/>
</dbReference>
<comment type="caution">
    <text evidence="2">The sequence shown here is derived from an EMBL/GenBank/DDBJ whole genome shotgun (WGS) entry which is preliminary data.</text>
</comment>
<evidence type="ECO:0000256" key="1">
    <source>
        <dbReference type="SAM" id="MobiDB-lite"/>
    </source>
</evidence>
<protein>
    <submittedName>
        <fullName evidence="2">WGS project CAEQ00000000 data, annotated contig 701</fullName>
    </submittedName>
</protein>
<dbReference type="EMBL" id="CAEQ01002493">
    <property type="protein sequence ID" value="CCD16916.1"/>
    <property type="molecule type" value="Genomic_DNA"/>
</dbReference>
<sequence length="368" mass="40015">MRLETEVEMDESFTGMRLSSLDLSEVRVFDVSMKNNSRNMLHGQSVLHRHARGSLGCYTAYKCSLYPPSLTVSHHFKGAVVSVSKIVGQTIERDPLPPQQQRKGKDKGKATRQKFPGKACAAASFSNTTYKPTFYVVTIHGVMTWRAPSMRRYECIRAAYDRVITLVENAVCANNSVEASRSAPLLVYNDQLYLRPQRTDNIRSFACYVAPTPEHVARLVVEFGLEACPDGVKLVHAVAERSSSNASTIAALRRLVFGELEDDIHDDTTSGGATVIDCNSYKNNSGGSTDIANSVAPESDDVGAVGVDQALVYFDIYSLLTAETSVAAASDGSAVECPPHRVTLEDVDAVVAATNDRYTSTFKAGVGR</sequence>
<keyword evidence="3" id="KW-1185">Reference proteome</keyword>
<feature type="compositionally biased region" description="Basic residues" evidence="1">
    <location>
        <begin position="102"/>
        <end position="112"/>
    </location>
</feature>
<organism evidence="2 3">
    <name type="scientific">Trypanosoma congolense (strain IL3000)</name>
    <dbReference type="NCBI Taxonomy" id="1068625"/>
    <lineage>
        <taxon>Eukaryota</taxon>
        <taxon>Discoba</taxon>
        <taxon>Euglenozoa</taxon>
        <taxon>Kinetoplastea</taxon>
        <taxon>Metakinetoplastina</taxon>
        <taxon>Trypanosomatida</taxon>
        <taxon>Trypanosomatidae</taxon>
        <taxon>Trypanosoma</taxon>
        <taxon>Nannomonas</taxon>
    </lineage>
</organism>
<reference evidence="2 3" key="2">
    <citation type="journal article" date="2012" name="Proc. Natl. Acad. Sci. U.S.A.">
        <title>Antigenic diversity is generated by distinct evolutionary mechanisms in African trypanosome species.</title>
        <authorList>
            <person name="Jackson A.P."/>
            <person name="Berry A."/>
            <person name="Aslett M."/>
            <person name="Allison H.C."/>
            <person name="Burton P."/>
            <person name="Vavrova-Anderson J."/>
            <person name="Brown R."/>
            <person name="Browne H."/>
            <person name="Corton N."/>
            <person name="Hauser H."/>
            <person name="Gamble J."/>
            <person name="Gilderthorp R."/>
            <person name="Marcello L."/>
            <person name="McQuillan J."/>
            <person name="Otto T.D."/>
            <person name="Quail M.A."/>
            <person name="Sanders M.J."/>
            <person name="van Tonder A."/>
            <person name="Ginger M.L."/>
            <person name="Field M.C."/>
            <person name="Barry J.D."/>
            <person name="Hertz-Fowler C."/>
            <person name="Berriman M."/>
        </authorList>
    </citation>
    <scope>NUCLEOTIDE SEQUENCE [LARGE SCALE GENOMIC DNA]</scope>
    <source>
        <strain evidence="2 3">IL3000</strain>
    </source>
</reference>
<dbReference type="VEuPathDB" id="TriTrypDB:TcIL3000_0_17990"/>
<feature type="region of interest" description="Disordered" evidence="1">
    <location>
        <begin position="91"/>
        <end position="113"/>
    </location>
</feature>
<accession>F9WHX1</accession>
<gene>
    <name evidence="2" type="ORF">TCIL3000_0_17990</name>
</gene>
<evidence type="ECO:0000313" key="2">
    <source>
        <dbReference type="EMBL" id="CCD16916.1"/>
    </source>
</evidence>
<evidence type="ECO:0000313" key="3">
    <source>
        <dbReference type="Proteomes" id="UP000000702"/>
    </source>
</evidence>